<proteinExistence type="predicted"/>
<feature type="domain" description="MobA-like NTP transferase" evidence="1">
    <location>
        <begin position="2"/>
        <end position="156"/>
    </location>
</feature>
<evidence type="ECO:0000259" key="1">
    <source>
        <dbReference type="Pfam" id="PF12804"/>
    </source>
</evidence>
<keyword evidence="3" id="KW-1185">Reference proteome</keyword>
<protein>
    <submittedName>
        <fullName evidence="2">Nucleotidyltransferase family protein</fullName>
    </submittedName>
</protein>
<dbReference type="PANTHER" id="PTHR43777:SF1">
    <property type="entry name" value="MOLYBDENUM COFACTOR CYTIDYLYLTRANSFERASE"/>
    <property type="match status" value="1"/>
</dbReference>
<dbReference type="GO" id="GO:0016779">
    <property type="term" value="F:nucleotidyltransferase activity"/>
    <property type="evidence" value="ECO:0007669"/>
    <property type="project" value="UniProtKB-ARBA"/>
</dbReference>
<evidence type="ECO:0000313" key="2">
    <source>
        <dbReference type="EMBL" id="MBC5736543.1"/>
    </source>
</evidence>
<dbReference type="InterPro" id="IPR029044">
    <property type="entry name" value="Nucleotide-diphossugar_trans"/>
</dbReference>
<accession>A0A8J6JAB9</accession>
<comment type="caution">
    <text evidence="2">The sequence shown here is derived from an EMBL/GenBank/DDBJ whole genome shotgun (WGS) entry which is preliminary data.</text>
</comment>
<reference evidence="2" key="1">
    <citation type="submission" date="2020-08" db="EMBL/GenBank/DDBJ databases">
        <title>Genome public.</title>
        <authorList>
            <person name="Liu C."/>
            <person name="Sun Q."/>
        </authorList>
    </citation>
    <scope>NUCLEOTIDE SEQUENCE</scope>
    <source>
        <strain evidence="2">NSJ-52</strain>
    </source>
</reference>
<dbReference type="PANTHER" id="PTHR43777">
    <property type="entry name" value="MOLYBDENUM COFACTOR CYTIDYLYLTRANSFERASE"/>
    <property type="match status" value="1"/>
</dbReference>
<organism evidence="2 3">
    <name type="scientific">Lawsonibacter faecis</name>
    <dbReference type="NCBI Taxonomy" id="2763052"/>
    <lineage>
        <taxon>Bacteria</taxon>
        <taxon>Bacillati</taxon>
        <taxon>Bacillota</taxon>
        <taxon>Clostridia</taxon>
        <taxon>Eubacteriales</taxon>
        <taxon>Oscillospiraceae</taxon>
        <taxon>Lawsonibacter</taxon>
    </lineage>
</organism>
<dbReference type="AlphaFoldDB" id="A0A8J6JAB9"/>
<dbReference type="SUPFAM" id="SSF53448">
    <property type="entry name" value="Nucleotide-diphospho-sugar transferases"/>
    <property type="match status" value="1"/>
</dbReference>
<dbReference type="Proteomes" id="UP000607645">
    <property type="component" value="Unassembled WGS sequence"/>
</dbReference>
<dbReference type="InterPro" id="IPR025877">
    <property type="entry name" value="MobA-like_NTP_Trfase"/>
</dbReference>
<name>A0A8J6JAB9_9FIRM</name>
<gene>
    <name evidence="2" type="ORF">H8S62_05920</name>
</gene>
<dbReference type="EMBL" id="JACOPQ010000004">
    <property type="protein sequence ID" value="MBC5736543.1"/>
    <property type="molecule type" value="Genomic_DNA"/>
</dbReference>
<dbReference type="Pfam" id="PF12804">
    <property type="entry name" value="NTP_transf_3"/>
    <property type="match status" value="1"/>
</dbReference>
<dbReference type="CDD" id="cd04182">
    <property type="entry name" value="GT_2_like_f"/>
    <property type="match status" value="1"/>
</dbReference>
<sequence length="182" mass="19178">MASGFASRFGANKLLAEVDGTPLIRRAMAAYPPGLFQCAAVVSQYPEILSLAEERGYTAVPNPAAAEGISSSIRLGLAALVGTDAALFAVSDQPWLTVESVQRVLSAPEAASGSIIALSWRGRKGNPCLFPREFYGELSALTGDRGGGAVIRAHPDRLLLVEAGTERELLDVDTQADLPPRE</sequence>
<dbReference type="Gene3D" id="3.90.550.10">
    <property type="entry name" value="Spore Coat Polysaccharide Biosynthesis Protein SpsA, Chain A"/>
    <property type="match status" value="1"/>
</dbReference>
<evidence type="ECO:0000313" key="3">
    <source>
        <dbReference type="Proteomes" id="UP000607645"/>
    </source>
</evidence>